<dbReference type="RefSeq" id="WP_179455433.1">
    <property type="nucleotide sequence ID" value="NZ_BAAAPX010000001.1"/>
</dbReference>
<dbReference type="InterPro" id="IPR036271">
    <property type="entry name" value="Tet_transcr_reg_TetR-rel_C_sf"/>
</dbReference>
<evidence type="ECO:0000313" key="6">
    <source>
        <dbReference type="EMBL" id="NYD73784.1"/>
    </source>
</evidence>
<dbReference type="PANTHER" id="PTHR30055:SF148">
    <property type="entry name" value="TETR-FAMILY TRANSCRIPTIONAL REGULATOR"/>
    <property type="match status" value="1"/>
</dbReference>
<dbReference type="InterPro" id="IPR050109">
    <property type="entry name" value="HTH-type_TetR-like_transc_reg"/>
</dbReference>
<sequence length="205" mass="22701">MDSNETPARRRRGAALESALLDAAWDELDEHGYAALTMEAVATRAGTSRPVLARRWATRSDLALAAIRHHFAAEPIQVSDHGSLREDTLDLLRQMNTRRRGLVTEVLLRFSGIVSESDGGIAGFRERLIGDQPTQLRLILERADARGEIDLARLSPVVADLPLTLLRHEMLMRPTRADDETLQSFVDDVFLPLARATRSNGGGEQ</sequence>
<dbReference type="PANTHER" id="PTHR30055">
    <property type="entry name" value="HTH-TYPE TRANSCRIPTIONAL REGULATOR RUTR"/>
    <property type="match status" value="1"/>
</dbReference>
<dbReference type="InterPro" id="IPR001647">
    <property type="entry name" value="HTH_TetR"/>
</dbReference>
<protein>
    <submittedName>
        <fullName evidence="6">AcrR family transcriptional regulator</fullName>
    </submittedName>
</protein>
<keyword evidence="2 4" id="KW-0238">DNA-binding</keyword>
<evidence type="ECO:0000256" key="3">
    <source>
        <dbReference type="ARBA" id="ARBA00023163"/>
    </source>
</evidence>
<dbReference type="SUPFAM" id="SSF48498">
    <property type="entry name" value="Tetracyclin repressor-like, C-terminal domain"/>
    <property type="match status" value="1"/>
</dbReference>
<dbReference type="Gene3D" id="1.10.357.10">
    <property type="entry name" value="Tetracycline Repressor, domain 2"/>
    <property type="match status" value="1"/>
</dbReference>
<feature type="domain" description="HTH tetR-type" evidence="5">
    <location>
        <begin position="14"/>
        <end position="74"/>
    </location>
</feature>
<dbReference type="Pfam" id="PF16859">
    <property type="entry name" value="TetR_C_11"/>
    <property type="match status" value="1"/>
</dbReference>
<feature type="DNA-binding region" description="H-T-H motif" evidence="4">
    <location>
        <begin position="37"/>
        <end position="56"/>
    </location>
</feature>
<dbReference type="GO" id="GO:0003700">
    <property type="term" value="F:DNA-binding transcription factor activity"/>
    <property type="evidence" value="ECO:0007669"/>
    <property type="project" value="TreeGrafter"/>
</dbReference>
<reference evidence="6 7" key="1">
    <citation type="submission" date="2020-07" db="EMBL/GenBank/DDBJ databases">
        <title>Sequencing the genomes of 1000 actinobacteria strains.</title>
        <authorList>
            <person name="Klenk H.-P."/>
        </authorList>
    </citation>
    <scope>NUCLEOTIDE SEQUENCE [LARGE SCALE GENOMIC DNA]</scope>
    <source>
        <strain evidence="6 7">DSM 23871</strain>
    </source>
</reference>
<evidence type="ECO:0000259" key="5">
    <source>
        <dbReference type="PROSITE" id="PS50977"/>
    </source>
</evidence>
<dbReference type="Pfam" id="PF00440">
    <property type="entry name" value="TetR_N"/>
    <property type="match status" value="1"/>
</dbReference>
<evidence type="ECO:0000256" key="1">
    <source>
        <dbReference type="ARBA" id="ARBA00023015"/>
    </source>
</evidence>
<dbReference type="SUPFAM" id="SSF46689">
    <property type="entry name" value="Homeodomain-like"/>
    <property type="match status" value="1"/>
</dbReference>
<keyword evidence="3" id="KW-0804">Transcription</keyword>
<name>A0A852SZ06_9MICO</name>
<evidence type="ECO:0000313" key="7">
    <source>
        <dbReference type="Proteomes" id="UP000589620"/>
    </source>
</evidence>
<proteinExistence type="predicted"/>
<dbReference type="AlphaFoldDB" id="A0A852SZ06"/>
<gene>
    <name evidence="6" type="ORF">BJ963_001303</name>
</gene>
<dbReference type="EMBL" id="JACCBJ010000001">
    <property type="protein sequence ID" value="NYD73784.1"/>
    <property type="molecule type" value="Genomic_DNA"/>
</dbReference>
<organism evidence="6 7">
    <name type="scientific">Leifsonia soli</name>
    <dbReference type="NCBI Taxonomy" id="582665"/>
    <lineage>
        <taxon>Bacteria</taxon>
        <taxon>Bacillati</taxon>
        <taxon>Actinomycetota</taxon>
        <taxon>Actinomycetes</taxon>
        <taxon>Micrococcales</taxon>
        <taxon>Microbacteriaceae</taxon>
        <taxon>Leifsonia</taxon>
    </lineage>
</organism>
<keyword evidence="1" id="KW-0805">Transcription regulation</keyword>
<dbReference type="Gene3D" id="1.10.10.60">
    <property type="entry name" value="Homeodomain-like"/>
    <property type="match status" value="1"/>
</dbReference>
<dbReference type="InterPro" id="IPR011075">
    <property type="entry name" value="TetR_C"/>
</dbReference>
<keyword evidence="7" id="KW-1185">Reference proteome</keyword>
<dbReference type="GO" id="GO:0000976">
    <property type="term" value="F:transcription cis-regulatory region binding"/>
    <property type="evidence" value="ECO:0007669"/>
    <property type="project" value="TreeGrafter"/>
</dbReference>
<evidence type="ECO:0000256" key="2">
    <source>
        <dbReference type="ARBA" id="ARBA00023125"/>
    </source>
</evidence>
<dbReference type="Proteomes" id="UP000589620">
    <property type="component" value="Unassembled WGS sequence"/>
</dbReference>
<accession>A0A852SZ06</accession>
<evidence type="ECO:0000256" key="4">
    <source>
        <dbReference type="PROSITE-ProRule" id="PRU00335"/>
    </source>
</evidence>
<comment type="caution">
    <text evidence="6">The sequence shown here is derived from an EMBL/GenBank/DDBJ whole genome shotgun (WGS) entry which is preliminary data.</text>
</comment>
<dbReference type="PROSITE" id="PS50977">
    <property type="entry name" value="HTH_TETR_2"/>
    <property type="match status" value="1"/>
</dbReference>
<dbReference type="InterPro" id="IPR009057">
    <property type="entry name" value="Homeodomain-like_sf"/>
</dbReference>